<accession>A0A653CZG2</accession>
<name>A0A653CZG2_CALMS</name>
<reference evidence="3 4" key="1">
    <citation type="submission" date="2019-01" db="EMBL/GenBank/DDBJ databases">
        <authorList>
            <person name="Sayadi A."/>
        </authorList>
    </citation>
    <scope>NUCLEOTIDE SEQUENCE [LARGE SCALE GENOMIC DNA]</scope>
</reference>
<protein>
    <submittedName>
        <fullName evidence="3">Uncharacterized protein</fullName>
    </submittedName>
</protein>
<dbReference type="AlphaFoldDB" id="A0A653CZG2"/>
<dbReference type="Proteomes" id="UP000410492">
    <property type="component" value="Unassembled WGS sequence"/>
</dbReference>
<proteinExistence type="predicted"/>
<feature type="chain" id="PRO_5024920939" evidence="2">
    <location>
        <begin position="22"/>
        <end position="117"/>
    </location>
</feature>
<keyword evidence="2" id="KW-0732">Signal</keyword>
<evidence type="ECO:0000256" key="2">
    <source>
        <dbReference type="SAM" id="SignalP"/>
    </source>
</evidence>
<feature type="signal peptide" evidence="2">
    <location>
        <begin position="1"/>
        <end position="21"/>
    </location>
</feature>
<keyword evidence="4" id="KW-1185">Reference proteome</keyword>
<evidence type="ECO:0000313" key="4">
    <source>
        <dbReference type="Proteomes" id="UP000410492"/>
    </source>
</evidence>
<evidence type="ECO:0000313" key="3">
    <source>
        <dbReference type="EMBL" id="VEN53316.1"/>
    </source>
</evidence>
<dbReference type="EMBL" id="CAACVG010009444">
    <property type="protein sequence ID" value="VEN53316.1"/>
    <property type="molecule type" value="Genomic_DNA"/>
</dbReference>
<gene>
    <name evidence="3" type="ORF">CALMAC_LOCUS13149</name>
</gene>
<evidence type="ECO:0000256" key="1">
    <source>
        <dbReference type="SAM" id="MobiDB-lite"/>
    </source>
</evidence>
<organism evidence="3 4">
    <name type="scientific">Callosobruchus maculatus</name>
    <name type="common">Southern cowpea weevil</name>
    <name type="synonym">Pulse bruchid</name>
    <dbReference type="NCBI Taxonomy" id="64391"/>
    <lineage>
        <taxon>Eukaryota</taxon>
        <taxon>Metazoa</taxon>
        <taxon>Ecdysozoa</taxon>
        <taxon>Arthropoda</taxon>
        <taxon>Hexapoda</taxon>
        <taxon>Insecta</taxon>
        <taxon>Pterygota</taxon>
        <taxon>Neoptera</taxon>
        <taxon>Endopterygota</taxon>
        <taxon>Coleoptera</taxon>
        <taxon>Polyphaga</taxon>
        <taxon>Cucujiformia</taxon>
        <taxon>Chrysomeloidea</taxon>
        <taxon>Chrysomelidae</taxon>
        <taxon>Bruchinae</taxon>
        <taxon>Bruchini</taxon>
        <taxon>Callosobruchus</taxon>
    </lineage>
</organism>
<feature type="region of interest" description="Disordered" evidence="1">
    <location>
        <begin position="40"/>
        <end position="103"/>
    </location>
</feature>
<sequence>MRALLYISVSVALGICGQVLSGSKLVPGENRLRMIDLSSEDFRRSPSDANEAFRMKEINTSDENDRRSPSDEKESFRMREINTSDENDRRSPSDENESFRMREINTSDENDLIFFRS</sequence>